<name>A0ABQ4X6X9_9ASTR</name>
<reference evidence="1" key="1">
    <citation type="journal article" date="2022" name="Int. J. Mol. Sci.">
        <title>Draft Genome of Tanacetum Coccineum: Genomic Comparison of Closely Related Tanacetum-Family Plants.</title>
        <authorList>
            <person name="Yamashiro T."/>
            <person name="Shiraishi A."/>
            <person name="Nakayama K."/>
            <person name="Satake H."/>
        </authorList>
    </citation>
    <scope>NUCLEOTIDE SEQUENCE</scope>
</reference>
<protein>
    <submittedName>
        <fullName evidence="1">Uncharacterized protein</fullName>
    </submittedName>
</protein>
<proteinExistence type="predicted"/>
<reference evidence="1" key="2">
    <citation type="submission" date="2022-01" db="EMBL/GenBank/DDBJ databases">
        <authorList>
            <person name="Yamashiro T."/>
            <person name="Shiraishi A."/>
            <person name="Satake H."/>
            <person name="Nakayama K."/>
        </authorList>
    </citation>
    <scope>NUCLEOTIDE SEQUENCE</scope>
</reference>
<gene>
    <name evidence="1" type="ORF">Tco_0655612</name>
</gene>
<organism evidence="1 2">
    <name type="scientific">Tanacetum coccineum</name>
    <dbReference type="NCBI Taxonomy" id="301880"/>
    <lineage>
        <taxon>Eukaryota</taxon>
        <taxon>Viridiplantae</taxon>
        <taxon>Streptophyta</taxon>
        <taxon>Embryophyta</taxon>
        <taxon>Tracheophyta</taxon>
        <taxon>Spermatophyta</taxon>
        <taxon>Magnoliopsida</taxon>
        <taxon>eudicotyledons</taxon>
        <taxon>Gunneridae</taxon>
        <taxon>Pentapetalae</taxon>
        <taxon>asterids</taxon>
        <taxon>campanulids</taxon>
        <taxon>Asterales</taxon>
        <taxon>Asteraceae</taxon>
        <taxon>Asteroideae</taxon>
        <taxon>Anthemideae</taxon>
        <taxon>Anthemidinae</taxon>
        <taxon>Tanacetum</taxon>
    </lineage>
</organism>
<dbReference type="EMBL" id="BQNB010009247">
    <property type="protein sequence ID" value="GJS60828.1"/>
    <property type="molecule type" value="Genomic_DNA"/>
</dbReference>
<evidence type="ECO:0000313" key="1">
    <source>
        <dbReference type="EMBL" id="GJS60828.1"/>
    </source>
</evidence>
<sequence>MSRILFKELLGEDVCQLILCSDKIQLNHPVLYLLFDKVMSDVYMLGSGVLDVVATESNDTFIIAVQRYLVEHKAIGFAAALAVLVTGASQSRQHESHNPPTADLFDVDSGRISIITVNTKDYHSDVLAIITRIMRRTLDNIM</sequence>
<dbReference type="Proteomes" id="UP001151760">
    <property type="component" value="Unassembled WGS sequence"/>
</dbReference>
<keyword evidence="2" id="KW-1185">Reference proteome</keyword>
<accession>A0ABQ4X6X9</accession>
<evidence type="ECO:0000313" key="2">
    <source>
        <dbReference type="Proteomes" id="UP001151760"/>
    </source>
</evidence>
<comment type="caution">
    <text evidence="1">The sequence shown here is derived from an EMBL/GenBank/DDBJ whole genome shotgun (WGS) entry which is preliminary data.</text>
</comment>